<sequence length="154" mass="17524">MNCLTIGPIKMKKAIVALTAILMFNCGPDQIECTLYTYTIRNESGKNITIKAYRINRPDIAPVITNLAIGEKLTKNYRSCPPSGNYNFTDFYADRNTRIIDSITVIYENSKFRGFREDCSDRNPLSFCDYSTEVTFTFTAQDYENAQDCNGKCN</sequence>
<name>A0A1M5FXY2_9FLAO</name>
<evidence type="ECO:0000313" key="1">
    <source>
        <dbReference type="EMBL" id="SHF96299.1"/>
    </source>
</evidence>
<proteinExistence type="predicted"/>
<organism evidence="1 2">
    <name type="scientific">Flavobacterium micromati</name>
    <dbReference type="NCBI Taxonomy" id="229205"/>
    <lineage>
        <taxon>Bacteria</taxon>
        <taxon>Pseudomonadati</taxon>
        <taxon>Bacteroidota</taxon>
        <taxon>Flavobacteriia</taxon>
        <taxon>Flavobacteriales</taxon>
        <taxon>Flavobacteriaceae</taxon>
        <taxon>Flavobacterium</taxon>
    </lineage>
</organism>
<dbReference type="AlphaFoldDB" id="A0A1M5FXY2"/>
<keyword evidence="2" id="KW-1185">Reference proteome</keyword>
<protein>
    <submittedName>
        <fullName evidence="1">Uncharacterized protein</fullName>
    </submittedName>
</protein>
<gene>
    <name evidence="1" type="ORF">SAMN05444372_101351</name>
</gene>
<dbReference type="STRING" id="229205.SAMN05444372_101351"/>
<reference evidence="2" key="1">
    <citation type="submission" date="2016-11" db="EMBL/GenBank/DDBJ databases">
        <authorList>
            <person name="Varghese N."/>
            <person name="Submissions S."/>
        </authorList>
    </citation>
    <scope>NUCLEOTIDE SEQUENCE [LARGE SCALE GENOMIC DNA]</scope>
    <source>
        <strain evidence="2">DSM 17659</strain>
    </source>
</reference>
<dbReference type="EMBL" id="FQWF01000001">
    <property type="protein sequence ID" value="SHF96299.1"/>
    <property type="molecule type" value="Genomic_DNA"/>
</dbReference>
<evidence type="ECO:0000313" key="2">
    <source>
        <dbReference type="Proteomes" id="UP000184020"/>
    </source>
</evidence>
<accession>A0A1M5FXY2</accession>
<dbReference type="Proteomes" id="UP000184020">
    <property type="component" value="Unassembled WGS sequence"/>
</dbReference>